<evidence type="ECO:0000256" key="3">
    <source>
        <dbReference type="ARBA" id="ARBA00012030"/>
    </source>
</evidence>
<dbReference type="InterPro" id="IPR036895">
    <property type="entry name" value="Uracil-DNA_glycosylase-like_sf"/>
</dbReference>
<dbReference type="SUPFAM" id="SSF52141">
    <property type="entry name" value="Uracil-DNA glycosylase-like"/>
    <property type="match status" value="1"/>
</dbReference>
<evidence type="ECO:0000256" key="4">
    <source>
        <dbReference type="ARBA" id="ARBA00019403"/>
    </source>
</evidence>
<dbReference type="SMART" id="SM00986">
    <property type="entry name" value="UDG"/>
    <property type="match status" value="1"/>
</dbReference>
<accession>A0ABV7D846</accession>
<comment type="caution">
    <text evidence="14">The sequence shown here is derived from an EMBL/GenBank/DDBJ whole genome shotgun (WGS) entry which is preliminary data.</text>
</comment>
<keyword evidence="7" id="KW-0227">DNA damage</keyword>
<evidence type="ECO:0000256" key="10">
    <source>
        <dbReference type="ARBA" id="ARBA00023014"/>
    </source>
</evidence>
<name>A0ABV7D846_9PROT</name>
<evidence type="ECO:0000256" key="8">
    <source>
        <dbReference type="ARBA" id="ARBA00022801"/>
    </source>
</evidence>
<dbReference type="Pfam" id="PF03167">
    <property type="entry name" value="UDG"/>
    <property type="match status" value="1"/>
</dbReference>
<feature type="region of interest" description="Disordered" evidence="12">
    <location>
        <begin position="34"/>
        <end position="84"/>
    </location>
</feature>
<keyword evidence="8" id="KW-0378">Hydrolase</keyword>
<dbReference type="Proteomes" id="UP001595444">
    <property type="component" value="Unassembled WGS sequence"/>
</dbReference>
<dbReference type="InterPro" id="IPR051536">
    <property type="entry name" value="UDG_Type-4/5"/>
</dbReference>
<keyword evidence="15" id="KW-1185">Reference proteome</keyword>
<dbReference type="NCBIfam" id="TIGR00758">
    <property type="entry name" value="UDG_fam4"/>
    <property type="match status" value="1"/>
</dbReference>
<evidence type="ECO:0000313" key="14">
    <source>
        <dbReference type="EMBL" id="MFC3053101.1"/>
    </source>
</evidence>
<dbReference type="Gene3D" id="3.40.470.10">
    <property type="entry name" value="Uracil-DNA glycosylase-like domain"/>
    <property type="match status" value="1"/>
</dbReference>
<feature type="compositionally biased region" description="Polar residues" evidence="12">
    <location>
        <begin position="38"/>
        <end position="52"/>
    </location>
</feature>
<evidence type="ECO:0000256" key="1">
    <source>
        <dbReference type="ARBA" id="ARBA00001400"/>
    </source>
</evidence>
<evidence type="ECO:0000256" key="12">
    <source>
        <dbReference type="SAM" id="MobiDB-lite"/>
    </source>
</evidence>
<evidence type="ECO:0000256" key="7">
    <source>
        <dbReference type="ARBA" id="ARBA00022763"/>
    </source>
</evidence>
<dbReference type="RefSeq" id="WP_194213125.1">
    <property type="nucleotide sequence ID" value="NZ_CP061205.1"/>
</dbReference>
<keyword evidence="11" id="KW-0234">DNA repair</keyword>
<gene>
    <name evidence="14" type="ORF">ACFOKA_14390</name>
</gene>
<keyword evidence="6" id="KW-0479">Metal-binding</keyword>
<protein>
    <recommendedName>
        <fullName evidence="4">Type-4 uracil-DNA glycosylase</fullName>
        <ecNumber evidence="3">3.2.2.27</ecNumber>
    </recommendedName>
</protein>
<dbReference type="PANTHER" id="PTHR33693:SF1">
    <property type="entry name" value="TYPE-4 URACIL-DNA GLYCOSYLASE"/>
    <property type="match status" value="1"/>
</dbReference>
<evidence type="ECO:0000256" key="9">
    <source>
        <dbReference type="ARBA" id="ARBA00023004"/>
    </source>
</evidence>
<evidence type="ECO:0000256" key="2">
    <source>
        <dbReference type="ARBA" id="ARBA00006521"/>
    </source>
</evidence>
<sequence>MNQGMAENHDPKALLEWYIAMGVDEVIADTPVDRFTEPKNQNTPSAITQPASASHAARPVTRTPLPDAAQIPTPIAARPTQPTSGAGAEAALKVATACTSIAELKEALEAFDGGLLKRSAKNTVFADGAPDSPLMVIGDTPGSEEDISGTPFVGPAGILLDKMLAAIDMGRGRGAYLTNLCPWRPLGNAVPDAKTIEMLLPFTKRHIELAAPKVIMLLGGLPMKALFDTSDGISRQRGKWKELTIADHNFAAIATYHPDFLLSQPLQKAAAWHDLLLIKEKLTQL</sequence>
<evidence type="ECO:0000256" key="11">
    <source>
        <dbReference type="ARBA" id="ARBA00023204"/>
    </source>
</evidence>
<dbReference type="InterPro" id="IPR005122">
    <property type="entry name" value="Uracil-DNA_glycosylase-like"/>
</dbReference>
<keyword evidence="9" id="KW-0408">Iron</keyword>
<keyword evidence="10" id="KW-0411">Iron-sulfur</keyword>
<proteinExistence type="inferred from homology"/>
<dbReference type="SMART" id="SM00987">
    <property type="entry name" value="UreE_C"/>
    <property type="match status" value="1"/>
</dbReference>
<comment type="catalytic activity">
    <reaction evidence="1">
        <text>Hydrolyzes single-stranded DNA or mismatched double-stranded DNA and polynucleotides, releasing free uracil.</text>
        <dbReference type="EC" id="3.2.2.27"/>
    </reaction>
</comment>
<dbReference type="PANTHER" id="PTHR33693">
    <property type="entry name" value="TYPE-5 URACIL-DNA GLYCOSYLASE"/>
    <property type="match status" value="1"/>
</dbReference>
<dbReference type="EMBL" id="JBHRSL010000010">
    <property type="protein sequence ID" value="MFC3053101.1"/>
    <property type="molecule type" value="Genomic_DNA"/>
</dbReference>
<reference evidence="15" key="1">
    <citation type="journal article" date="2019" name="Int. J. Syst. Evol. Microbiol.">
        <title>The Global Catalogue of Microorganisms (GCM) 10K type strain sequencing project: providing services to taxonomists for standard genome sequencing and annotation.</title>
        <authorList>
            <consortium name="The Broad Institute Genomics Platform"/>
            <consortium name="The Broad Institute Genome Sequencing Center for Infectious Disease"/>
            <person name="Wu L."/>
            <person name="Ma J."/>
        </authorList>
    </citation>
    <scope>NUCLEOTIDE SEQUENCE [LARGE SCALE GENOMIC DNA]</scope>
    <source>
        <strain evidence="15">KCTC 62164</strain>
    </source>
</reference>
<comment type="similarity">
    <text evidence="2">Belongs to the uracil-DNA glycosylase (UDG) superfamily. Type 4 (UDGa) family.</text>
</comment>
<evidence type="ECO:0000259" key="13">
    <source>
        <dbReference type="SMART" id="SM00986"/>
    </source>
</evidence>
<dbReference type="EC" id="3.2.2.27" evidence="3"/>
<dbReference type="CDD" id="cd10030">
    <property type="entry name" value="UDG-F4_TTUDGA_SPO1dp_like"/>
    <property type="match status" value="1"/>
</dbReference>
<evidence type="ECO:0000256" key="5">
    <source>
        <dbReference type="ARBA" id="ARBA00022485"/>
    </source>
</evidence>
<evidence type="ECO:0000313" key="15">
    <source>
        <dbReference type="Proteomes" id="UP001595444"/>
    </source>
</evidence>
<dbReference type="InterPro" id="IPR005273">
    <property type="entry name" value="Ura-DNA_glyco_family4"/>
</dbReference>
<feature type="domain" description="Uracil-DNA glycosylase-like" evidence="13">
    <location>
        <begin position="125"/>
        <end position="276"/>
    </location>
</feature>
<keyword evidence="5" id="KW-0004">4Fe-4S</keyword>
<organism evidence="14 15">
    <name type="scientific">Kordiimonas pumila</name>
    <dbReference type="NCBI Taxonomy" id="2161677"/>
    <lineage>
        <taxon>Bacteria</taxon>
        <taxon>Pseudomonadati</taxon>
        <taxon>Pseudomonadota</taxon>
        <taxon>Alphaproteobacteria</taxon>
        <taxon>Kordiimonadales</taxon>
        <taxon>Kordiimonadaceae</taxon>
        <taxon>Kordiimonas</taxon>
    </lineage>
</organism>
<evidence type="ECO:0000256" key="6">
    <source>
        <dbReference type="ARBA" id="ARBA00022723"/>
    </source>
</evidence>